<feature type="region of interest" description="Disordered" evidence="1">
    <location>
        <begin position="160"/>
        <end position="180"/>
    </location>
</feature>
<reference evidence="2" key="1">
    <citation type="submission" date="2020-06" db="EMBL/GenBank/DDBJ databases">
        <authorList>
            <consortium name="Plant Systems Biology data submission"/>
        </authorList>
    </citation>
    <scope>NUCLEOTIDE SEQUENCE</scope>
    <source>
        <strain evidence="2">D6</strain>
    </source>
</reference>
<protein>
    <submittedName>
        <fullName evidence="2">Uncharacterized protein</fullName>
    </submittedName>
</protein>
<evidence type="ECO:0000313" key="3">
    <source>
        <dbReference type="Proteomes" id="UP001153069"/>
    </source>
</evidence>
<organism evidence="2 3">
    <name type="scientific">Seminavis robusta</name>
    <dbReference type="NCBI Taxonomy" id="568900"/>
    <lineage>
        <taxon>Eukaryota</taxon>
        <taxon>Sar</taxon>
        <taxon>Stramenopiles</taxon>
        <taxon>Ochrophyta</taxon>
        <taxon>Bacillariophyta</taxon>
        <taxon>Bacillariophyceae</taxon>
        <taxon>Bacillariophycidae</taxon>
        <taxon>Naviculales</taxon>
        <taxon>Naviculaceae</taxon>
        <taxon>Seminavis</taxon>
    </lineage>
</organism>
<comment type="caution">
    <text evidence="2">The sequence shown here is derived from an EMBL/GenBank/DDBJ whole genome shotgun (WGS) entry which is preliminary data.</text>
</comment>
<proteinExistence type="predicted"/>
<accession>A0A9N8DKV0</accession>
<gene>
    <name evidence="2" type="ORF">SEMRO_198_G083970.1</name>
</gene>
<name>A0A9N8DKV0_9STRA</name>
<dbReference type="AlphaFoldDB" id="A0A9N8DKV0"/>
<evidence type="ECO:0000256" key="1">
    <source>
        <dbReference type="SAM" id="MobiDB-lite"/>
    </source>
</evidence>
<keyword evidence="3" id="KW-1185">Reference proteome</keyword>
<dbReference type="EMBL" id="CAICTM010000197">
    <property type="protein sequence ID" value="CAB9504459.1"/>
    <property type="molecule type" value="Genomic_DNA"/>
</dbReference>
<evidence type="ECO:0000313" key="2">
    <source>
        <dbReference type="EMBL" id="CAB9504459.1"/>
    </source>
</evidence>
<dbReference type="Proteomes" id="UP001153069">
    <property type="component" value="Unassembled WGS sequence"/>
</dbReference>
<sequence>MDPPNTQPKTEEVVRKVSFATKKRVHMIRRVPEADRYTVWYGKEELGNLHEKDRMDVMRYQIQFGMMGHAVQSDRYTIRGLEQYFNGLNHVIAFGKTQRYIRSVVQAYKWQADHNQINVEKLGAFASSKSRREVKRSQNIGTQDAFDAYGFDKDKHTASRKKRMVRNREHETQYSPSKSSAKRFLPELPFAIKDTMKISL</sequence>